<name>A0A0E1WAG5_BURPE</name>
<dbReference type="Proteomes" id="UP000001812">
    <property type="component" value="Chromosome I"/>
</dbReference>
<organism evidence="1">
    <name type="scientific">Burkholderia pseudomallei 1710a</name>
    <dbReference type="NCBI Taxonomy" id="320371"/>
    <lineage>
        <taxon>Bacteria</taxon>
        <taxon>Pseudomonadati</taxon>
        <taxon>Pseudomonadota</taxon>
        <taxon>Betaproteobacteria</taxon>
        <taxon>Burkholderiales</taxon>
        <taxon>Burkholderiaceae</taxon>
        <taxon>Burkholderia</taxon>
        <taxon>pseudomallei group</taxon>
    </lineage>
</organism>
<gene>
    <name evidence="1" type="ORF">BURPS1710A_1344</name>
</gene>
<dbReference type="AlphaFoldDB" id="A0A0E1WAG5"/>
<sequence length="38" mass="4386">MYIEASAAPPNRACAIHARCGRRRNDMKIDFLKLEYFG</sequence>
<proteinExistence type="predicted"/>
<dbReference type="EMBL" id="CM000832">
    <property type="protein sequence ID" value="EET06532.1"/>
    <property type="molecule type" value="Genomic_DNA"/>
</dbReference>
<evidence type="ECO:0000313" key="1">
    <source>
        <dbReference type="EMBL" id="EET06532.1"/>
    </source>
</evidence>
<protein>
    <submittedName>
        <fullName evidence="1">Uncharacterized protein</fullName>
    </submittedName>
</protein>
<accession>A0A0E1WAG5</accession>
<dbReference type="HOGENOM" id="CLU_3325701_0_0_4"/>
<reference evidence="1" key="1">
    <citation type="submission" date="2009-05" db="EMBL/GenBank/DDBJ databases">
        <authorList>
            <person name="Harkins D.M."/>
            <person name="DeShazer D."/>
            <person name="Woods D.E."/>
            <person name="Brinkac L.M."/>
            <person name="Brown K.A."/>
            <person name="Hung G.C."/>
            <person name="Tuanyok A."/>
            <person name="Zhang B."/>
            <person name="Nierman W.C."/>
        </authorList>
    </citation>
    <scope>NUCLEOTIDE SEQUENCE [LARGE SCALE GENOMIC DNA]</scope>
    <source>
        <strain evidence="1">1710a</strain>
    </source>
</reference>